<sequence>MDMDVHWKPFRVFNYLTDTSRRKYEQMEKLEEAATNCRKVIKSFVYNGSTNNGLYCEPVWDNIMCWEATAAGTVATQRCPTYIQGLQTDGHAKRHCTENGTWFIPPGRNVSWTDFGDCIKNNKQLTFSPETQDHLVRIRLIYNIGYGVSLCSLVVAVFIMLCCRKLSSKSNTLHINLFIAFILRAIMSFLKESLFVDGLGLEKDLKNVNGVYRFREDVTHWECKLLFTVFVYTISACAMWIFMEALYLYMMVYNTYFTEKHGVQLYVVFGWLLPVVFIIPWVVVRAKMEDILCWNTNPNPSYLWIMRGPLFLIYIVNFLLFLDIVRVLFIRVRKNQRVSGARKVRKMAKFIVVLIPLFGVCYIVFSFLGGNDIDVDRDIPYLYAEMFYNSFQGFLLAVLFCFLNEEVLQEIRKAWYKYALRRRESYVYSRSAFMTTWKKGSNRSHTMSSFIDGERSSDITNSTRLLPKGKNNNECVSKSFTDLRAEAAEAIRRETCEEANCRFLTVPSHKHRHHSNVKSEVMDLN</sequence>
<evidence type="ECO:0000313" key="15">
    <source>
        <dbReference type="EnsemblMetazoa" id="G31477.2:cds"/>
    </source>
</evidence>
<feature type="domain" description="G-protein coupled receptors family 1 profile" evidence="14">
    <location>
        <begin position="152"/>
        <end position="368"/>
    </location>
</feature>
<evidence type="ECO:0000256" key="10">
    <source>
        <dbReference type="ARBA" id="ARBA00023224"/>
    </source>
</evidence>
<comment type="subcellular location">
    <subcellularLocation>
        <location evidence="1">Cell membrane</location>
        <topology evidence="1">Multi-pass membrane protein</topology>
    </subcellularLocation>
</comment>
<dbReference type="GO" id="GO:0008528">
    <property type="term" value="F:G protein-coupled peptide receptor activity"/>
    <property type="evidence" value="ECO:0007669"/>
    <property type="project" value="TreeGrafter"/>
</dbReference>
<keyword evidence="4 11" id="KW-0812">Transmembrane</keyword>
<dbReference type="Gene3D" id="1.20.1070.10">
    <property type="entry name" value="Rhodopsin 7-helix transmembrane proteins"/>
    <property type="match status" value="1"/>
</dbReference>
<dbReference type="GO" id="GO:0005886">
    <property type="term" value="C:plasma membrane"/>
    <property type="evidence" value="ECO:0007669"/>
    <property type="project" value="UniProtKB-SubCell"/>
</dbReference>
<keyword evidence="3" id="KW-1003">Cell membrane</keyword>
<dbReference type="InterPro" id="IPR017452">
    <property type="entry name" value="GPCR_Rhodpsn_7TM"/>
</dbReference>
<feature type="transmembrane region" description="Helical" evidence="11">
    <location>
        <begin position="229"/>
        <end position="253"/>
    </location>
</feature>
<feature type="transmembrane region" description="Helical" evidence="11">
    <location>
        <begin position="381"/>
        <end position="403"/>
    </location>
</feature>
<keyword evidence="16" id="KW-1185">Reference proteome</keyword>
<dbReference type="InterPro" id="IPR017983">
    <property type="entry name" value="GPCR_2_secretin-like_CS"/>
</dbReference>
<evidence type="ECO:0000259" key="13">
    <source>
        <dbReference type="PROSITE" id="PS50261"/>
    </source>
</evidence>
<dbReference type="SUPFAM" id="SSF81321">
    <property type="entry name" value="Family A G protein-coupled receptor-like"/>
    <property type="match status" value="1"/>
</dbReference>
<accession>A0A8W8MBC9</accession>
<evidence type="ECO:0000256" key="8">
    <source>
        <dbReference type="ARBA" id="ARBA00023170"/>
    </source>
</evidence>
<dbReference type="PROSITE" id="PS00650">
    <property type="entry name" value="G_PROTEIN_RECEP_F2_2"/>
    <property type="match status" value="1"/>
</dbReference>
<proteinExistence type="inferred from homology"/>
<evidence type="ECO:0000256" key="11">
    <source>
        <dbReference type="SAM" id="Phobius"/>
    </source>
</evidence>
<keyword evidence="6" id="KW-0297">G-protein coupled receptor</keyword>
<comment type="similarity">
    <text evidence="2">Belongs to the G-protein coupled receptor 2 family.</text>
</comment>
<evidence type="ECO:0000256" key="6">
    <source>
        <dbReference type="ARBA" id="ARBA00023040"/>
    </source>
</evidence>
<dbReference type="PROSITE" id="PS50262">
    <property type="entry name" value="G_PROTEIN_RECEP_F1_2"/>
    <property type="match status" value="1"/>
</dbReference>
<dbReference type="EnsemblMetazoa" id="G31477.2">
    <property type="protein sequence ID" value="G31477.2:cds"/>
    <property type="gene ID" value="G31477"/>
</dbReference>
<evidence type="ECO:0000256" key="2">
    <source>
        <dbReference type="ARBA" id="ARBA00005314"/>
    </source>
</evidence>
<feature type="transmembrane region" description="Helical" evidence="11">
    <location>
        <begin position="304"/>
        <end position="329"/>
    </location>
</feature>
<feature type="domain" description="G-protein coupled receptors family 2 profile 2" evidence="13">
    <location>
        <begin position="138"/>
        <end position="404"/>
    </location>
</feature>
<dbReference type="Pfam" id="PF02793">
    <property type="entry name" value="HRM"/>
    <property type="match status" value="1"/>
</dbReference>
<feature type="transmembrane region" description="Helical" evidence="11">
    <location>
        <begin position="350"/>
        <end position="369"/>
    </location>
</feature>
<name>A0A8W8MBC9_MAGGI</name>
<feature type="transmembrane region" description="Helical" evidence="11">
    <location>
        <begin position="265"/>
        <end position="284"/>
    </location>
</feature>
<evidence type="ECO:0000256" key="3">
    <source>
        <dbReference type="ARBA" id="ARBA00022475"/>
    </source>
</evidence>
<evidence type="ECO:0000256" key="7">
    <source>
        <dbReference type="ARBA" id="ARBA00023136"/>
    </source>
</evidence>
<evidence type="ECO:0008006" key="17">
    <source>
        <dbReference type="Google" id="ProtNLM"/>
    </source>
</evidence>
<feature type="domain" description="G-protein coupled receptors family 2 profile 1" evidence="12">
    <location>
        <begin position="36"/>
        <end position="122"/>
    </location>
</feature>
<feature type="transmembrane region" description="Helical" evidence="11">
    <location>
        <begin position="140"/>
        <end position="161"/>
    </location>
</feature>
<keyword evidence="10" id="KW-0807">Transducer</keyword>
<keyword evidence="7 11" id="KW-0472">Membrane</keyword>
<dbReference type="PROSITE" id="PS00649">
    <property type="entry name" value="G_PROTEIN_RECEP_F2_1"/>
    <property type="match status" value="1"/>
</dbReference>
<dbReference type="PROSITE" id="PS50227">
    <property type="entry name" value="G_PROTEIN_RECEP_F2_3"/>
    <property type="match status" value="1"/>
</dbReference>
<dbReference type="InterPro" id="IPR036445">
    <property type="entry name" value="GPCR_2_extracell_dom_sf"/>
</dbReference>
<keyword evidence="5 11" id="KW-1133">Transmembrane helix</keyword>
<protein>
    <recommendedName>
        <fullName evidence="17">Parathyroid hormone/parathyroid hormone-related peptide receptor</fullName>
    </recommendedName>
</protein>
<dbReference type="PANTHER" id="PTHR45620:SF1">
    <property type="entry name" value="G-PROTEIN COUPLED RECEPTORS FAMILY 2 PROFILE 2 DOMAIN-CONTAINING PROTEIN"/>
    <property type="match status" value="1"/>
</dbReference>
<dbReference type="PRINTS" id="PR00249">
    <property type="entry name" value="GPCRSECRETIN"/>
</dbReference>
<dbReference type="Proteomes" id="UP000005408">
    <property type="component" value="Unassembled WGS sequence"/>
</dbReference>
<dbReference type="GO" id="GO:0007166">
    <property type="term" value="P:cell surface receptor signaling pathway"/>
    <property type="evidence" value="ECO:0007669"/>
    <property type="project" value="InterPro"/>
</dbReference>
<reference evidence="15" key="1">
    <citation type="submission" date="2022-08" db="UniProtKB">
        <authorList>
            <consortium name="EnsemblMetazoa"/>
        </authorList>
    </citation>
    <scope>IDENTIFICATION</scope>
    <source>
        <strain evidence="15">05x7-T-G4-1.051#20</strain>
    </source>
</reference>
<evidence type="ECO:0000256" key="1">
    <source>
        <dbReference type="ARBA" id="ARBA00004651"/>
    </source>
</evidence>
<dbReference type="Gene3D" id="4.10.1240.10">
    <property type="entry name" value="GPCR, family 2, extracellular hormone receptor domain"/>
    <property type="match status" value="1"/>
</dbReference>
<evidence type="ECO:0000259" key="14">
    <source>
        <dbReference type="PROSITE" id="PS50262"/>
    </source>
</evidence>
<evidence type="ECO:0000256" key="4">
    <source>
        <dbReference type="ARBA" id="ARBA00022692"/>
    </source>
</evidence>
<keyword evidence="8" id="KW-0675">Receptor</keyword>
<evidence type="ECO:0000313" key="16">
    <source>
        <dbReference type="Proteomes" id="UP000005408"/>
    </source>
</evidence>
<dbReference type="GO" id="GO:0007188">
    <property type="term" value="P:adenylate cyclase-modulating G protein-coupled receptor signaling pathway"/>
    <property type="evidence" value="ECO:0007669"/>
    <property type="project" value="TreeGrafter"/>
</dbReference>
<dbReference type="InterPro" id="IPR017981">
    <property type="entry name" value="GPCR_2-like_7TM"/>
</dbReference>
<dbReference type="InterPro" id="IPR050332">
    <property type="entry name" value="GPCR_2"/>
</dbReference>
<dbReference type="SUPFAM" id="SSF111418">
    <property type="entry name" value="Hormone receptor domain"/>
    <property type="match status" value="1"/>
</dbReference>
<keyword evidence="9" id="KW-0325">Glycoprotein</keyword>
<evidence type="ECO:0000259" key="12">
    <source>
        <dbReference type="PROSITE" id="PS50227"/>
    </source>
</evidence>
<feature type="transmembrane region" description="Helical" evidence="11">
    <location>
        <begin position="173"/>
        <end position="190"/>
    </location>
</feature>
<organism evidence="15 16">
    <name type="scientific">Magallana gigas</name>
    <name type="common">Pacific oyster</name>
    <name type="synonym">Crassostrea gigas</name>
    <dbReference type="NCBI Taxonomy" id="29159"/>
    <lineage>
        <taxon>Eukaryota</taxon>
        <taxon>Metazoa</taxon>
        <taxon>Spiralia</taxon>
        <taxon>Lophotrochozoa</taxon>
        <taxon>Mollusca</taxon>
        <taxon>Bivalvia</taxon>
        <taxon>Autobranchia</taxon>
        <taxon>Pteriomorphia</taxon>
        <taxon>Ostreida</taxon>
        <taxon>Ostreoidea</taxon>
        <taxon>Ostreidae</taxon>
        <taxon>Magallana</taxon>
    </lineage>
</organism>
<dbReference type="InterPro" id="IPR001879">
    <property type="entry name" value="GPCR_2_extracellular_dom"/>
</dbReference>
<dbReference type="AlphaFoldDB" id="A0A8W8MBC9"/>
<evidence type="ECO:0000256" key="5">
    <source>
        <dbReference type="ARBA" id="ARBA00022989"/>
    </source>
</evidence>
<dbReference type="InterPro" id="IPR000832">
    <property type="entry name" value="GPCR_2_secretin-like"/>
</dbReference>
<dbReference type="PANTHER" id="PTHR45620">
    <property type="entry name" value="PDF RECEPTOR-LIKE PROTEIN-RELATED"/>
    <property type="match status" value="1"/>
</dbReference>
<evidence type="ECO:0000256" key="9">
    <source>
        <dbReference type="ARBA" id="ARBA00023180"/>
    </source>
</evidence>
<dbReference type="PROSITE" id="PS50261">
    <property type="entry name" value="G_PROTEIN_RECEP_F2_4"/>
    <property type="match status" value="1"/>
</dbReference>
<dbReference type="SMART" id="SM00008">
    <property type="entry name" value="HormR"/>
    <property type="match status" value="1"/>
</dbReference>
<dbReference type="Pfam" id="PF00002">
    <property type="entry name" value="7tm_2"/>
    <property type="match status" value="1"/>
</dbReference>
<dbReference type="GO" id="GO:0017046">
    <property type="term" value="F:peptide hormone binding"/>
    <property type="evidence" value="ECO:0007669"/>
    <property type="project" value="TreeGrafter"/>
</dbReference>